<evidence type="ECO:0000313" key="2">
    <source>
        <dbReference type="EMBL" id="JAN95526.1"/>
    </source>
</evidence>
<reference evidence="2" key="1">
    <citation type="journal article" date="2016" name="PLoS ONE">
        <title>A Deep Insight into the Sialome of Male and Female Aedes aegypti Mosquitoes.</title>
        <authorList>
            <person name="Ribeiro J.M."/>
            <person name="Martin-Martin I."/>
            <person name="Arca B."/>
            <person name="Calvo E."/>
        </authorList>
    </citation>
    <scope>NUCLEOTIDE SEQUENCE</scope>
    <source>
        <strain evidence="2">Liverpool</strain>
        <tissue evidence="2">Salivary glands</tissue>
    </source>
</reference>
<proteinExistence type="evidence at transcript level"/>
<name>A0A0P6IUT9_AEDAE</name>
<dbReference type="EMBL" id="GDUN01000393">
    <property type="protein sequence ID" value="JAN95526.1"/>
    <property type="molecule type" value="mRNA"/>
</dbReference>
<sequence>MSESESDLSSEEALGRLSVGGVSDQRVSGTVKIERDNNLPPNVVDRSKKNKRACKLKMKEQYKVDFVRTELAQVKLAARSAAQAVASTSATMNTRMPDFREQKEYVSTFDPKVPSCLSADIWVKSIDDTGDVYEWTNAVRLHCARLNLGGCAKLWLESCPNAMRDWATFKAEIVKGFPSKKNPIYYHNLLSSRKWKPGETVEEYVYETLALGRKGGFDEETTVTYITSGLRQYVKRSGKTIGKVSTVETLLEELRWIDSVDAVAASKVADPSPAVQSAQRKTLKSITFM</sequence>
<organism evidence="2">
    <name type="scientific">Aedes aegypti</name>
    <name type="common">Yellowfever mosquito</name>
    <name type="synonym">Culex aegypti</name>
    <dbReference type="NCBI Taxonomy" id="7159"/>
    <lineage>
        <taxon>Eukaryota</taxon>
        <taxon>Metazoa</taxon>
        <taxon>Ecdysozoa</taxon>
        <taxon>Arthropoda</taxon>
        <taxon>Hexapoda</taxon>
        <taxon>Insecta</taxon>
        <taxon>Pterygota</taxon>
        <taxon>Neoptera</taxon>
        <taxon>Endopterygota</taxon>
        <taxon>Diptera</taxon>
        <taxon>Nematocera</taxon>
        <taxon>Culicoidea</taxon>
        <taxon>Culicidae</taxon>
        <taxon>Culicinae</taxon>
        <taxon>Aedini</taxon>
        <taxon>Aedes</taxon>
        <taxon>Stegomyia</taxon>
    </lineage>
</organism>
<dbReference type="AlphaFoldDB" id="A0A0P6IUT9"/>
<accession>A0A0P6IUT9</accession>
<feature type="compositionally biased region" description="Acidic residues" evidence="1">
    <location>
        <begin position="1"/>
        <end position="10"/>
    </location>
</feature>
<evidence type="ECO:0000256" key="1">
    <source>
        <dbReference type="SAM" id="MobiDB-lite"/>
    </source>
</evidence>
<feature type="region of interest" description="Disordered" evidence="1">
    <location>
        <begin position="1"/>
        <end position="25"/>
    </location>
</feature>
<protein>
    <submittedName>
        <fullName evidence="2">Uncharacterized protein</fullName>
    </submittedName>
</protein>